<reference evidence="3 4" key="1">
    <citation type="submission" date="2015-06" db="EMBL/GenBank/DDBJ databases">
        <title>Draft genome of the moderately acidophilic sulfate reducer Candidatus Desulfosporosinus acididurans strain M1.</title>
        <authorList>
            <person name="Poehlein A."/>
            <person name="Petzsch P."/>
            <person name="Johnson B.D."/>
            <person name="Schloemann M."/>
            <person name="Daniel R."/>
            <person name="Muehling M."/>
        </authorList>
    </citation>
    <scope>NUCLEOTIDE SEQUENCE [LARGE SCALE GENOMIC DNA]</scope>
    <source>
        <strain evidence="3 4">M1</strain>
    </source>
</reference>
<organism evidence="3 4">
    <name type="scientific">Desulfosporosinus acididurans</name>
    <dbReference type="NCBI Taxonomy" id="476652"/>
    <lineage>
        <taxon>Bacteria</taxon>
        <taxon>Bacillati</taxon>
        <taxon>Bacillota</taxon>
        <taxon>Clostridia</taxon>
        <taxon>Eubacteriales</taxon>
        <taxon>Desulfitobacteriaceae</taxon>
        <taxon>Desulfosporosinus</taxon>
    </lineage>
</organism>
<keyword evidence="2" id="KW-1133">Transmembrane helix</keyword>
<evidence type="ECO:0000256" key="2">
    <source>
        <dbReference type="SAM" id="Phobius"/>
    </source>
</evidence>
<dbReference type="InterPro" id="IPR010897">
    <property type="entry name" value="Spore_II_P"/>
</dbReference>
<dbReference type="NCBIfam" id="TIGR02867">
    <property type="entry name" value="spore_II_P"/>
    <property type="match status" value="1"/>
</dbReference>
<accession>A0A0J1FST9</accession>
<feature type="transmembrane region" description="Helical" evidence="2">
    <location>
        <begin position="25"/>
        <end position="46"/>
    </location>
</feature>
<dbReference type="EMBL" id="LDZY01000006">
    <property type="protein sequence ID" value="KLU66028.1"/>
    <property type="molecule type" value="Genomic_DNA"/>
</dbReference>
<keyword evidence="4" id="KW-1185">Reference proteome</keyword>
<sequence length="367" mass="40584">MLRENYYHYNHYNNKKIKAWKFKEWIRGLFFGLVCCLVLLSFIYSIKNESSVQFVQFLTQQSFPLEAVLLEGIPGYSQPQRARLDEVRSQSLATGMYLLTGVNVADPRTFFLSYFSPPPEGPTWLGWAYNPKDPEFEGPILEPIESPPKVSNNAATTPAPPVSGSKDVLVGIYNTHNSECYSGDGGPDRKQGENGDVVTVGETLKKSLEQHGIEAAHSLTIHDGENFMTAYSRSINTAAKLLKDYPTIKILIDLHRDGFPPGVSKETVSVKGKDVSPVMVVIGKKNPHWQINDALARKLIALGNKKYPGLFVANISYADDARYNQHLSNGGILLEFGSQLNTLEEANGAAEAVANILADYLKGTSNR</sequence>
<dbReference type="AlphaFoldDB" id="A0A0J1FST9"/>
<dbReference type="STRING" id="476652.DEAC_c20670"/>
<protein>
    <submittedName>
        <fullName evidence="3">Stage II sporulation protein P (SpoIIP)</fullName>
    </submittedName>
</protein>
<evidence type="ECO:0000313" key="3">
    <source>
        <dbReference type="EMBL" id="KLU66028.1"/>
    </source>
</evidence>
<dbReference type="RefSeq" id="WP_053006362.1">
    <property type="nucleotide sequence ID" value="NZ_LDZY01000006.1"/>
</dbReference>
<comment type="caution">
    <text evidence="3">The sequence shown here is derived from an EMBL/GenBank/DDBJ whole genome shotgun (WGS) entry which is preliminary data.</text>
</comment>
<name>A0A0J1FST9_9FIRM</name>
<dbReference type="Pfam" id="PF07454">
    <property type="entry name" value="SpoIIP"/>
    <property type="match status" value="1"/>
</dbReference>
<gene>
    <name evidence="3" type="ORF">DEAC_c20670</name>
</gene>
<keyword evidence="2" id="KW-0472">Membrane</keyword>
<keyword evidence="2" id="KW-0812">Transmembrane</keyword>
<proteinExistence type="predicted"/>
<evidence type="ECO:0000313" key="4">
    <source>
        <dbReference type="Proteomes" id="UP000036356"/>
    </source>
</evidence>
<evidence type="ECO:0000256" key="1">
    <source>
        <dbReference type="SAM" id="MobiDB-lite"/>
    </source>
</evidence>
<dbReference type="Proteomes" id="UP000036356">
    <property type="component" value="Unassembled WGS sequence"/>
</dbReference>
<feature type="region of interest" description="Disordered" evidence="1">
    <location>
        <begin position="136"/>
        <end position="163"/>
    </location>
</feature>
<dbReference type="PATRIC" id="fig|476652.3.peg.2140"/>